<sequence length="127" mass="12808">MSGAPGTAPPALVNWLQGGGLQQTSGLLADSSQVLAGRSNSGGPNLANACESLAKNVRAAKAYQPIPDETTQRAWAGALAGFDHGAAECVTGTKANNAGQISSATKEIGTSSEALKQVMTRLSDLAR</sequence>
<dbReference type="KEGG" id="kal:KALB_8707"/>
<protein>
    <submittedName>
        <fullName evidence="1">Uncharacterized protein</fullName>
    </submittedName>
</protein>
<keyword evidence="2" id="KW-1185">Reference proteome</keyword>
<dbReference type="AlphaFoldDB" id="W5WLG3"/>
<reference evidence="1 2" key="1">
    <citation type="journal article" date="2014" name="BMC Genomics">
        <title>Complete genome sequence of producer of the glycopeptide antibiotic Aculeximycin Kutzneria albida DSM 43870T, a representative of minor genus of Pseudonocardiaceae.</title>
        <authorList>
            <person name="Rebets Y."/>
            <person name="Tokovenko B."/>
            <person name="Lushchyk I."/>
            <person name="Ruckert C."/>
            <person name="Zaburannyi N."/>
            <person name="Bechthold A."/>
            <person name="Kalinowski J."/>
            <person name="Luzhetskyy A."/>
        </authorList>
    </citation>
    <scope>NUCLEOTIDE SEQUENCE [LARGE SCALE GENOMIC DNA]</scope>
    <source>
        <strain evidence="1">DSM 43870</strain>
    </source>
</reference>
<dbReference type="HOGENOM" id="CLU_1967659_0_0_11"/>
<dbReference type="EMBL" id="CP007155">
    <property type="protein sequence ID" value="AHI02064.1"/>
    <property type="molecule type" value="Genomic_DNA"/>
</dbReference>
<accession>W5WLG3</accession>
<evidence type="ECO:0000313" key="2">
    <source>
        <dbReference type="Proteomes" id="UP000019225"/>
    </source>
</evidence>
<gene>
    <name evidence="1" type="ORF">KALB_8707</name>
</gene>
<evidence type="ECO:0000313" key="1">
    <source>
        <dbReference type="EMBL" id="AHI02064.1"/>
    </source>
</evidence>
<proteinExistence type="predicted"/>
<dbReference type="Proteomes" id="UP000019225">
    <property type="component" value="Chromosome"/>
</dbReference>
<organism evidence="1 2">
    <name type="scientific">Kutzneria albida DSM 43870</name>
    <dbReference type="NCBI Taxonomy" id="1449976"/>
    <lineage>
        <taxon>Bacteria</taxon>
        <taxon>Bacillati</taxon>
        <taxon>Actinomycetota</taxon>
        <taxon>Actinomycetes</taxon>
        <taxon>Pseudonocardiales</taxon>
        <taxon>Pseudonocardiaceae</taxon>
        <taxon>Kutzneria</taxon>
    </lineage>
</organism>
<name>W5WLG3_9PSEU</name>